<feature type="domain" description="Peptidase M1 membrane alanine aminopeptidase" evidence="4">
    <location>
        <begin position="259"/>
        <end position="462"/>
    </location>
</feature>
<dbReference type="InterPro" id="IPR045357">
    <property type="entry name" value="Aminopeptidase_N-like_N"/>
</dbReference>
<keyword evidence="2" id="KW-0479">Metal-binding</keyword>
<dbReference type="STRING" id="1406840.Q763_12875"/>
<dbReference type="CDD" id="cd09603">
    <property type="entry name" value="M1_APN_like"/>
    <property type="match status" value="1"/>
</dbReference>
<organism evidence="6 7">
    <name type="scientific">Flavobacterium beibuense F44-8</name>
    <dbReference type="NCBI Taxonomy" id="1406840"/>
    <lineage>
        <taxon>Bacteria</taxon>
        <taxon>Pseudomonadati</taxon>
        <taxon>Bacteroidota</taxon>
        <taxon>Flavobacteriia</taxon>
        <taxon>Flavobacteriales</taxon>
        <taxon>Flavobacteriaceae</taxon>
        <taxon>Flavobacterium</taxon>
    </lineage>
</organism>
<feature type="active site" description="Proton acceptor" evidence="1">
    <location>
        <position position="328"/>
    </location>
</feature>
<dbReference type="RefSeq" id="WP_035134832.1">
    <property type="nucleotide sequence ID" value="NZ_JRLV01000015.1"/>
</dbReference>
<dbReference type="PANTHER" id="PTHR45726:SF3">
    <property type="entry name" value="LEUKOTRIENE A-4 HYDROLASE"/>
    <property type="match status" value="1"/>
</dbReference>
<name>A0A0A2LIL7_9FLAO</name>
<sequence length="539" mass="62351">MKNTLLLIASLFAFAFASAQEFSRRDSLHGGLRPERTSFDVLRYDLNITVNPDKRFINGYNDITFKVVSNTQKIQLDLFENMKIESIMLKNKKLEYTRDNDAVFIVFPNELKAGSEHTLRFNYSGKPKVARNAPWDGGFVFTEDGNGKPWIGVAVQGTGASLWYPVKDHQSDEPDNGASIKVAVPNGLMNVSNGRFKGSEDLKNGYTRWDWEVINPINNYDITVNIADYVHIHDNYKGLDLDYYVLGYNKEKAEEQFKQVKPMMECFQTRFGEYPFKEDGYKLVETPYLGMEHQSAVAYGNNYKMGYRGGDLSYTGVGLTFDYIIIHETGHEWFGNSITSKDIADMWIHESFTTYSETVYLECMLGYDKAMQYVYGQRMGVRNDKPVVGIFGVNNEGSGDMYYKGALMLNTIRHIVNNDDKWWAMLLKYAETYKKQVIEGQDVINFFSKESGMNLEPVFNQYLRYRSIPKLELKLKDHQLQYRWETDEENFAMPVDIDIYGKNIRLNGTNNWQTLTVEADKIKDIQPKTKEFYIKVDKM</sequence>
<feature type="binding site" evidence="2">
    <location>
        <position position="331"/>
    </location>
    <ligand>
        <name>Zn(2+)</name>
        <dbReference type="ChEBI" id="CHEBI:29105"/>
        <note>catalytic</note>
    </ligand>
</feature>
<dbReference type="InterPro" id="IPR034015">
    <property type="entry name" value="M1_LTA4H"/>
</dbReference>
<evidence type="ECO:0000259" key="4">
    <source>
        <dbReference type="Pfam" id="PF01433"/>
    </source>
</evidence>
<feature type="active site" description="Proton donor" evidence="1">
    <location>
        <position position="402"/>
    </location>
</feature>
<comment type="cofactor">
    <cofactor evidence="2">
        <name>Zn(2+)</name>
        <dbReference type="ChEBI" id="CHEBI:29105"/>
    </cofactor>
    <text evidence="2">Binds 1 zinc ion per subunit.</text>
</comment>
<evidence type="ECO:0000259" key="5">
    <source>
        <dbReference type="Pfam" id="PF17900"/>
    </source>
</evidence>
<dbReference type="GO" id="GO:0008270">
    <property type="term" value="F:zinc ion binding"/>
    <property type="evidence" value="ECO:0007669"/>
    <property type="project" value="InterPro"/>
</dbReference>
<dbReference type="Proteomes" id="UP000030129">
    <property type="component" value="Unassembled WGS sequence"/>
</dbReference>
<comment type="caution">
    <text evidence="6">The sequence shown here is derived from an EMBL/GenBank/DDBJ whole genome shotgun (WGS) entry which is preliminary data.</text>
</comment>
<dbReference type="SUPFAM" id="SSF55486">
    <property type="entry name" value="Metalloproteases ('zincins'), catalytic domain"/>
    <property type="match status" value="1"/>
</dbReference>
<dbReference type="SUPFAM" id="SSF63737">
    <property type="entry name" value="Leukotriene A4 hydrolase N-terminal domain"/>
    <property type="match status" value="1"/>
</dbReference>
<feature type="binding site" evidence="2">
    <location>
        <position position="327"/>
    </location>
    <ligand>
        <name>Zn(2+)</name>
        <dbReference type="ChEBI" id="CHEBI:29105"/>
        <note>catalytic</note>
    </ligand>
</feature>
<dbReference type="EMBL" id="JRLV01000015">
    <property type="protein sequence ID" value="KGO79734.1"/>
    <property type="molecule type" value="Genomic_DNA"/>
</dbReference>
<dbReference type="Gene3D" id="1.10.390.10">
    <property type="entry name" value="Neutral Protease Domain 2"/>
    <property type="match status" value="1"/>
</dbReference>
<accession>A0A0A2LIL7</accession>
<dbReference type="GO" id="GO:0008237">
    <property type="term" value="F:metallopeptidase activity"/>
    <property type="evidence" value="ECO:0007669"/>
    <property type="project" value="InterPro"/>
</dbReference>
<gene>
    <name evidence="6" type="ORF">Q763_12875</name>
</gene>
<evidence type="ECO:0000256" key="3">
    <source>
        <dbReference type="SAM" id="SignalP"/>
    </source>
</evidence>
<dbReference type="AlphaFoldDB" id="A0A0A2LIL7"/>
<evidence type="ECO:0000313" key="6">
    <source>
        <dbReference type="EMBL" id="KGO79734.1"/>
    </source>
</evidence>
<dbReference type="InterPro" id="IPR027268">
    <property type="entry name" value="Peptidase_M4/M1_CTD_sf"/>
</dbReference>
<feature type="domain" description="Aminopeptidase N-like N-terminal" evidence="5">
    <location>
        <begin position="43"/>
        <end position="217"/>
    </location>
</feature>
<keyword evidence="3" id="KW-0732">Signal</keyword>
<dbReference type="InterPro" id="IPR042097">
    <property type="entry name" value="Aminopeptidase_N-like_N_sf"/>
</dbReference>
<dbReference type="eggNOG" id="COG0308">
    <property type="taxonomic scope" value="Bacteria"/>
</dbReference>
<feature type="binding site" evidence="2">
    <location>
        <position position="350"/>
    </location>
    <ligand>
        <name>Zn(2+)</name>
        <dbReference type="ChEBI" id="CHEBI:29105"/>
        <note>catalytic</note>
    </ligand>
</feature>
<protein>
    <submittedName>
        <fullName evidence="6">Peptidase M1</fullName>
    </submittedName>
</protein>
<dbReference type="Gene3D" id="2.60.40.1730">
    <property type="entry name" value="tricorn interacting facor f3 domain"/>
    <property type="match status" value="1"/>
</dbReference>
<dbReference type="PANTHER" id="PTHR45726">
    <property type="entry name" value="LEUKOTRIENE A-4 HYDROLASE"/>
    <property type="match status" value="1"/>
</dbReference>
<feature type="signal peptide" evidence="3">
    <location>
        <begin position="1"/>
        <end position="19"/>
    </location>
</feature>
<dbReference type="InterPro" id="IPR014782">
    <property type="entry name" value="Peptidase_M1_dom"/>
</dbReference>
<keyword evidence="7" id="KW-1185">Reference proteome</keyword>
<dbReference type="Pfam" id="PF01433">
    <property type="entry name" value="Peptidase_M1"/>
    <property type="match status" value="1"/>
</dbReference>
<reference evidence="6 7" key="1">
    <citation type="submission" date="2013-09" db="EMBL/GenBank/DDBJ databases">
        <authorList>
            <person name="Zeng Z."/>
            <person name="Chen C."/>
        </authorList>
    </citation>
    <scope>NUCLEOTIDE SEQUENCE [LARGE SCALE GENOMIC DNA]</scope>
    <source>
        <strain evidence="6 7">F44-8</strain>
    </source>
</reference>
<evidence type="ECO:0000256" key="1">
    <source>
        <dbReference type="PIRSR" id="PIRSR634015-1"/>
    </source>
</evidence>
<evidence type="ECO:0000313" key="7">
    <source>
        <dbReference type="Proteomes" id="UP000030129"/>
    </source>
</evidence>
<keyword evidence="2" id="KW-0862">Zinc</keyword>
<evidence type="ECO:0000256" key="2">
    <source>
        <dbReference type="PIRSR" id="PIRSR634015-3"/>
    </source>
</evidence>
<proteinExistence type="predicted"/>
<dbReference type="Pfam" id="PF17900">
    <property type="entry name" value="Peptidase_M1_N"/>
    <property type="match status" value="1"/>
</dbReference>
<feature type="chain" id="PRO_5001990328" evidence="3">
    <location>
        <begin position="20"/>
        <end position="539"/>
    </location>
</feature>